<dbReference type="Proteomes" id="UP000070263">
    <property type="component" value="Unassembled WGS sequence"/>
</dbReference>
<organism evidence="1 2">
    <name type="scientific">candidate division MSBL1 archaeon SCGC-AAA382A20</name>
    <dbReference type="NCBI Taxonomy" id="1698280"/>
    <lineage>
        <taxon>Archaea</taxon>
        <taxon>Methanobacteriati</taxon>
        <taxon>Methanobacteriota</taxon>
        <taxon>candidate division MSBL1</taxon>
    </lineage>
</organism>
<evidence type="ECO:0000313" key="1">
    <source>
        <dbReference type="EMBL" id="KXB07385.1"/>
    </source>
</evidence>
<comment type="caution">
    <text evidence="1">The sequence shown here is derived from an EMBL/GenBank/DDBJ whole genome shotgun (WGS) entry which is preliminary data.</text>
</comment>
<accession>A0A133VLP5</accession>
<protein>
    <recommendedName>
        <fullName evidence="3">Transglutaminase-like domain-containing protein</fullName>
    </recommendedName>
</protein>
<evidence type="ECO:0000313" key="2">
    <source>
        <dbReference type="Proteomes" id="UP000070263"/>
    </source>
</evidence>
<keyword evidence="2" id="KW-1185">Reference proteome</keyword>
<name>A0A133VLP5_9EURY</name>
<reference evidence="1 2" key="1">
    <citation type="journal article" date="2016" name="Sci. Rep.">
        <title>Metabolic traits of an uncultured archaeal lineage -MSBL1- from brine pools of the Red Sea.</title>
        <authorList>
            <person name="Mwirichia R."/>
            <person name="Alam I."/>
            <person name="Rashid M."/>
            <person name="Vinu M."/>
            <person name="Ba-Alawi W."/>
            <person name="Anthony Kamau A."/>
            <person name="Kamanda Ngugi D."/>
            <person name="Goker M."/>
            <person name="Klenk H.P."/>
            <person name="Bajic V."/>
            <person name="Stingl U."/>
        </authorList>
    </citation>
    <scope>NUCLEOTIDE SEQUENCE [LARGE SCALE GENOMIC DNA]</scope>
    <source>
        <strain evidence="1">SCGC-AAA382A20</strain>
    </source>
</reference>
<dbReference type="EMBL" id="LHYE01000009">
    <property type="protein sequence ID" value="KXB07385.1"/>
    <property type="molecule type" value="Genomic_DNA"/>
</dbReference>
<proteinExistence type="predicted"/>
<gene>
    <name evidence="1" type="ORF">AKJ51_01445</name>
</gene>
<evidence type="ECO:0008006" key="3">
    <source>
        <dbReference type="Google" id="ProtNLM"/>
    </source>
</evidence>
<dbReference type="AlphaFoldDB" id="A0A133VLP5"/>
<sequence length="159" mass="18261">MTWPHESIRHSLASRGIKTSLKSNAHRKPYSIADVRNIAYEVIDKWEDEDVEYCKLTGNCTFIAKKLVEELEKEGYSASYVFGYIGKNPYEVSRHAWVRMRGSYFEGINDENPVIIDPTISQFRSELASQGIVDVDLGTNLPEVGIYTKGDEEFEWYNP</sequence>